<accession>K4CUV1</accession>
<dbReference type="AlphaFoldDB" id="K4CUV1"/>
<feature type="signal peptide" evidence="1">
    <location>
        <begin position="1"/>
        <end position="34"/>
    </location>
</feature>
<sequence>EQNKNYQIIMSSKMCVVSLVILLSIITTSPLAHAQLPINLGPIVRPILGPIPFVGTLLHPLLGQPAPPRIVPPVGQVPPVGLGQLPIVGSILSPIVGPILVYHRLYHLLVVKYHRLYQRILI</sequence>
<dbReference type="InParanoid" id="K4CUV1"/>
<organism evidence="2">
    <name type="scientific">Solanum lycopersicum</name>
    <name type="common">Tomato</name>
    <name type="synonym">Lycopersicon esculentum</name>
    <dbReference type="NCBI Taxonomy" id="4081"/>
    <lineage>
        <taxon>Eukaryota</taxon>
        <taxon>Viridiplantae</taxon>
        <taxon>Streptophyta</taxon>
        <taxon>Embryophyta</taxon>
        <taxon>Tracheophyta</taxon>
        <taxon>Spermatophyta</taxon>
        <taxon>Magnoliopsida</taxon>
        <taxon>eudicotyledons</taxon>
        <taxon>Gunneridae</taxon>
        <taxon>Pentapetalae</taxon>
        <taxon>asterids</taxon>
        <taxon>lamiids</taxon>
        <taxon>Solanales</taxon>
        <taxon>Solanaceae</taxon>
        <taxon>Solanoideae</taxon>
        <taxon>Solaneae</taxon>
        <taxon>Solanum</taxon>
        <taxon>Solanum subgen. Lycopersicon</taxon>
    </lineage>
</organism>
<dbReference type="Gramene" id="Solyc09g072750.2.1">
    <property type="protein sequence ID" value="Solyc09g072750.2.1"/>
    <property type="gene ID" value="Solyc09g072750.2"/>
</dbReference>
<evidence type="ECO:0000256" key="1">
    <source>
        <dbReference type="SAM" id="SignalP"/>
    </source>
</evidence>
<dbReference type="HOGENOM" id="CLU_2137896_0_0_1"/>
<dbReference type="Proteomes" id="UP000004994">
    <property type="component" value="Chromosome 9"/>
</dbReference>
<evidence type="ECO:0000313" key="3">
    <source>
        <dbReference type="Proteomes" id="UP000004994"/>
    </source>
</evidence>
<name>K4CUV1_SOLLC</name>
<evidence type="ECO:0000313" key="2">
    <source>
        <dbReference type="EnsemblPlants" id="Solyc09g072750.2.1"/>
    </source>
</evidence>
<reference evidence="2" key="2">
    <citation type="submission" date="2013-04" db="UniProtKB">
        <authorList>
            <consortium name="EnsemblPlants"/>
        </authorList>
    </citation>
    <scope>IDENTIFICATION</scope>
    <source>
        <strain evidence="2">cv. Heinz 1706</strain>
    </source>
</reference>
<dbReference type="EnsemblPlants" id="Solyc09g072750.2.1">
    <property type="protein sequence ID" value="Solyc09g072750.2.1"/>
    <property type="gene ID" value="Solyc09g072750.2"/>
</dbReference>
<protein>
    <submittedName>
        <fullName evidence="2">Uncharacterized protein</fullName>
    </submittedName>
</protein>
<proteinExistence type="predicted"/>
<feature type="chain" id="PRO_5018626960" evidence="1">
    <location>
        <begin position="35"/>
        <end position="122"/>
    </location>
</feature>
<keyword evidence="3" id="KW-1185">Reference proteome</keyword>
<reference evidence="2" key="1">
    <citation type="journal article" date="2012" name="Nature">
        <title>The tomato genome sequence provides insights into fleshy fruit evolution.</title>
        <authorList>
            <consortium name="Tomato Genome Consortium"/>
        </authorList>
    </citation>
    <scope>NUCLEOTIDE SEQUENCE [LARGE SCALE GENOMIC DNA]</scope>
    <source>
        <strain evidence="2">cv. Heinz 1706</strain>
    </source>
</reference>
<keyword evidence="1" id="KW-0732">Signal</keyword>
<dbReference type="PaxDb" id="4081-Solyc09g072750.2.1"/>